<gene>
    <name evidence="2" type="ORF">Pfra01_000892600</name>
</gene>
<evidence type="ECO:0000313" key="2">
    <source>
        <dbReference type="EMBL" id="GMF34607.1"/>
    </source>
</evidence>
<dbReference type="AlphaFoldDB" id="A0A9W7CK37"/>
<feature type="compositionally biased region" description="Polar residues" evidence="1">
    <location>
        <begin position="78"/>
        <end position="87"/>
    </location>
</feature>
<evidence type="ECO:0000313" key="3">
    <source>
        <dbReference type="Proteomes" id="UP001165121"/>
    </source>
</evidence>
<sequence length="197" mass="22158">MTWCPAHFPVLNWAPHGILPPEGFVRLSSVNYRDWQVLAYVTAIDKDLLRKERQLYDERMERQPPAIEHGSSRVLASTVDSAESAENNLVAPRVEKRGNPPDRGKQTGEINVSDDMLDDDPEENLHLRYLLAAELDNDERGEGEPGRHDDVYERVPNSLALEDYAHELAFLPDLTDVIPTQLDYSADNECGVLGPLG</sequence>
<name>A0A9W7CK37_9STRA</name>
<dbReference type="OrthoDB" id="145786at2759"/>
<keyword evidence="3" id="KW-1185">Reference proteome</keyword>
<feature type="compositionally biased region" description="Basic and acidic residues" evidence="1">
    <location>
        <begin position="93"/>
        <end position="106"/>
    </location>
</feature>
<protein>
    <submittedName>
        <fullName evidence="2">Unnamed protein product</fullName>
    </submittedName>
</protein>
<organism evidence="2 3">
    <name type="scientific">Phytophthora fragariaefolia</name>
    <dbReference type="NCBI Taxonomy" id="1490495"/>
    <lineage>
        <taxon>Eukaryota</taxon>
        <taxon>Sar</taxon>
        <taxon>Stramenopiles</taxon>
        <taxon>Oomycota</taxon>
        <taxon>Peronosporomycetes</taxon>
        <taxon>Peronosporales</taxon>
        <taxon>Peronosporaceae</taxon>
        <taxon>Phytophthora</taxon>
    </lineage>
</organism>
<feature type="region of interest" description="Disordered" evidence="1">
    <location>
        <begin position="78"/>
        <end position="119"/>
    </location>
</feature>
<comment type="caution">
    <text evidence="2">The sequence shown here is derived from an EMBL/GenBank/DDBJ whole genome shotgun (WGS) entry which is preliminary data.</text>
</comment>
<reference evidence="2" key="1">
    <citation type="submission" date="2023-04" db="EMBL/GenBank/DDBJ databases">
        <title>Phytophthora fragariaefolia NBRC 109709.</title>
        <authorList>
            <person name="Ichikawa N."/>
            <person name="Sato H."/>
            <person name="Tonouchi N."/>
        </authorList>
    </citation>
    <scope>NUCLEOTIDE SEQUENCE</scope>
    <source>
        <strain evidence="2">NBRC 109709</strain>
    </source>
</reference>
<dbReference type="EMBL" id="BSXT01000823">
    <property type="protein sequence ID" value="GMF34607.1"/>
    <property type="molecule type" value="Genomic_DNA"/>
</dbReference>
<accession>A0A9W7CK37</accession>
<proteinExistence type="predicted"/>
<dbReference type="Proteomes" id="UP001165121">
    <property type="component" value="Unassembled WGS sequence"/>
</dbReference>
<evidence type="ECO:0000256" key="1">
    <source>
        <dbReference type="SAM" id="MobiDB-lite"/>
    </source>
</evidence>